<keyword evidence="2" id="KW-1185">Reference proteome</keyword>
<proteinExistence type="predicted"/>
<dbReference type="EMBL" id="JH159154">
    <property type="protein sequence ID" value="EGZ17049.1"/>
    <property type="molecule type" value="Genomic_DNA"/>
</dbReference>
<evidence type="ECO:0000313" key="1">
    <source>
        <dbReference type="EMBL" id="EGZ17049.1"/>
    </source>
</evidence>
<dbReference type="Proteomes" id="UP000002640">
    <property type="component" value="Unassembled WGS sequence"/>
</dbReference>
<name>G4ZFY2_PHYSP</name>
<protein>
    <submittedName>
        <fullName evidence="1">Uncharacterized protein</fullName>
    </submittedName>
</protein>
<organism evidence="1 2">
    <name type="scientific">Phytophthora sojae (strain P6497)</name>
    <name type="common">Soybean stem and root rot agent</name>
    <name type="synonym">Phytophthora megasperma f. sp. glycines</name>
    <dbReference type="NCBI Taxonomy" id="1094619"/>
    <lineage>
        <taxon>Eukaryota</taxon>
        <taxon>Sar</taxon>
        <taxon>Stramenopiles</taxon>
        <taxon>Oomycota</taxon>
        <taxon>Peronosporomycetes</taxon>
        <taxon>Peronosporales</taxon>
        <taxon>Peronosporaceae</taxon>
        <taxon>Phytophthora</taxon>
    </lineage>
</organism>
<reference evidence="1 2" key="1">
    <citation type="journal article" date="2006" name="Science">
        <title>Phytophthora genome sequences uncover evolutionary origins and mechanisms of pathogenesis.</title>
        <authorList>
            <person name="Tyler B.M."/>
            <person name="Tripathy S."/>
            <person name="Zhang X."/>
            <person name="Dehal P."/>
            <person name="Jiang R.H."/>
            <person name="Aerts A."/>
            <person name="Arredondo F.D."/>
            <person name="Baxter L."/>
            <person name="Bensasson D."/>
            <person name="Beynon J.L."/>
            <person name="Chapman J."/>
            <person name="Damasceno C.M."/>
            <person name="Dorrance A.E."/>
            <person name="Dou D."/>
            <person name="Dickerman A.W."/>
            <person name="Dubchak I.L."/>
            <person name="Garbelotto M."/>
            <person name="Gijzen M."/>
            <person name="Gordon S.G."/>
            <person name="Govers F."/>
            <person name="Grunwald N.J."/>
            <person name="Huang W."/>
            <person name="Ivors K.L."/>
            <person name="Jones R.W."/>
            <person name="Kamoun S."/>
            <person name="Krampis K."/>
            <person name="Lamour K.H."/>
            <person name="Lee M.K."/>
            <person name="McDonald W.H."/>
            <person name="Medina M."/>
            <person name="Meijer H.J."/>
            <person name="Nordberg E.K."/>
            <person name="Maclean D.J."/>
            <person name="Ospina-Giraldo M.D."/>
            <person name="Morris P.F."/>
            <person name="Phuntumart V."/>
            <person name="Putnam N.H."/>
            <person name="Rash S."/>
            <person name="Rose J.K."/>
            <person name="Sakihama Y."/>
            <person name="Salamov A.A."/>
            <person name="Savidor A."/>
            <person name="Scheuring C.F."/>
            <person name="Smith B.M."/>
            <person name="Sobral B.W."/>
            <person name="Terry A."/>
            <person name="Torto-Alalibo T.A."/>
            <person name="Win J."/>
            <person name="Xu Z."/>
            <person name="Zhang H."/>
            <person name="Grigoriev I.V."/>
            <person name="Rokhsar D.S."/>
            <person name="Boore J.L."/>
        </authorList>
    </citation>
    <scope>NUCLEOTIDE SEQUENCE [LARGE SCALE GENOMIC DNA]</scope>
    <source>
        <strain evidence="1 2">P6497</strain>
    </source>
</reference>
<dbReference type="InParanoid" id="G4ZFY2"/>
<dbReference type="AlphaFoldDB" id="G4ZFY2"/>
<sequence length="157" mass="17931">MGKTALAKNYIFKCRETWPPGKREVFGLHRDLCQCRTIFLRLASAGDAITIETANQALAQAVGEQLQPGTDRIQQQLGPFSVSGYVKRLVKEVSPLFIVIDDLERLFQSHGRFIQFCRNVLWSWMQTRQIHLLVLSSVPLFEGKKYDIRVPGSVCHR</sequence>
<evidence type="ECO:0000313" key="2">
    <source>
        <dbReference type="Proteomes" id="UP000002640"/>
    </source>
</evidence>
<accession>G4ZFY2</accession>
<gene>
    <name evidence="1" type="ORF">PHYSODRAFT_300247</name>
</gene>
<dbReference type="KEGG" id="psoj:PHYSODRAFT_300247"/>
<dbReference type="GeneID" id="20641835"/>
<dbReference type="RefSeq" id="XP_009526107.1">
    <property type="nucleotide sequence ID" value="XM_009527812.1"/>
</dbReference>